<dbReference type="PANTHER" id="PTHR43553">
    <property type="entry name" value="HEAVY METAL TRANSPORTER"/>
    <property type="match status" value="1"/>
</dbReference>
<organism evidence="12 13">
    <name type="scientific">Candidatus Phytoplasma meliae</name>
    <dbReference type="NCBI Taxonomy" id="1848402"/>
    <lineage>
        <taxon>Bacteria</taxon>
        <taxon>Bacillati</taxon>
        <taxon>Mycoplasmatota</taxon>
        <taxon>Mollicutes</taxon>
        <taxon>Acholeplasmatales</taxon>
        <taxon>Acholeplasmataceae</taxon>
        <taxon>Candidatus Phytoplasma</taxon>
        <taxon>16SrXIII (Mexican periwinkle virescence group)</taxon>
    </lineage>
</organism>
<evidence type="ECO:0000259" key="11">
    <source>
        <dbReference type="PROSITE" id="PS50893"/>
    </source>
</evidence>
<dbReference type="RefSeq" id="WP_203552248.1">
    <property type="nucleotide sequence ID" value="NZ_JACAOD020000007.1"/>
</dbReference>
<evidence type="ECO:0000256" key="6">
    <source>
        <dbReference type="ARBA" id="ARBA00022741"/>
    </source>
</evidence>
<evidence type="ECO:0000256" key="4">
    <source>
        <dbReference type="ARBA" id="ARBA00022475"/>
    </source>
</evidence>
<dbReference type="PANTHER" id="PTHR43553:SF26">
    <property type="entry name" value="ABC TRANSPORTER ATP-BINDING PROTEIN BC_2655-RELATED"/>
    <property type="match status" value="1"/>
</dbReference>
<comment type="caution">
    <text evidence="12">The sequence shown here is derived from an EMBL/GenBank/DDBJ whole genome shotgun (WGS) entry which is preliminary data.</text>
</comment>
<dbReference type="InterPro" id="IPR027417">
    <property type="entry name" value="P-loop_NTPase"/>
</dbReference>
<proteinExistence type="inferred from homology"/>
<evidence type="ECO:0000256" key="1">
    <source>
        <dbReference type="ARBA" id="ARBA00004202"/>
    </source>
</evidence>
<name>A0ABS5CYD5_9MOLU</name>
<keyword evidence="7" id="KW-0067">ATP-binding</keyword>
<dbReference type="NCBIfam" id="NF010167">
    <property type="entry name" value="PRK13648.1"/>
    <property type="match status" value="2"/>
</dbReference>
<keyword evidence="9" id="KW-0472">Membrane</keyword>
<dbReference type="InterPro" id="IPR022216">
    <property type="entry name" value="ABC_Co_transporter"/>
</dbReference>
<dbReference type="Pfam" id="PF00005">
    <property type="entry name" value="ABC_tran"/>
    <property type="match status" value="2"/>
</dbReference>
<keyword evidence="6" id="KW-0547">Nucleotide-binding</keyword>
<comment type="subcellular location">
    <subcellularLocation>
        <location evidence="1">Cell membrane</location>
        <topology evidence="1">Peripheral membrane protein</topology>
    </subcellularLocation>
</comment>
<dbReference type="SUPFAM" id="SSF52540">
    <property type="entry name" value="P-loop containing nucleoside triphosphate hydrolases"/>
    <property type="match status" value="2"/>
</dbReference>
<dbReference type="InterPro" id="IPR017871">
    <property type="entry name" value="ABC_transporter-like_CS"/>
</dbReference>
<keyword evidence="13" id="KW-1185">Reference proteome</keyword>
<keyword evidence="3" id="KW-0813">Transport</keyword>
<dbReference type="Proteomes" id="UP001195571">
    <property type="component" value="Unassembled WGS sequence"/>
</dbReference>
<feature type="domain" description="ABC transporter" evidence="11">
    <location>
        <begin position="6"/>
        <end position="247"/>
    </location>
</feature>
<dbReference type="PROSITE" id="PS00211">
    <property type="entry name" value="ABC_TRANSPORTER_1"/>
    <property type="match status" value="1"/>
</dbReference>
<dbReference type="InterPro" id="IPR003439">
    <property type="entry name" value="ABC_transporter-like_ATP-bd"/>
</dbReference>
<keyword evidence="4" id="KW-1003">Cell membrane</keyword>
<evidence type="ECO:0000256" key="9">
    <source>
        <dbReference type="ARBA" id="ARBA00023136"/>
    </source>
</evidence>
<comment type="function">
    <text evidence="10">Probably part of an ABC transporter complex. Responsible for energy coupling to the transport system.</text>
</comment>
<evidence type="ECO:0000256" key="8">
    <source>
        <dbReference type="ARBA" id="ARBA00022967"/>
    </source>
</evidence>
<evidence type="ECO:0000313" key="12">
    <source>
        <dbReference type="EMBL" id="MBP5835986.1"/>
    </source>
</evidence>
<evidence type="ECO:0000313" key="13">
    <source>
        <dbReference type="Proteomes" id="UP001195571"/>
    </source>
</evidence>
<dbReference type="EMBL" id="JACAOD020000007">
    <property type="protein sequence ID" value="MBP5835986.1"/>
    <property type="molecule type" value="Genomic_DNA"/>
</dbReference>
<comment type="similarity">
    <text evidence="2">Belongs to the ABC transporter superfamily.</text>
</comment>
<evidence type="ECO:0000256" key="5">
    <source>
        <dbReference type="ARBA" id="ARBA00022737"/>
    </source>
</evidence>
<evidence type="ECO:0000256" key="7">
    <source>
        <dbReference type="ARBA" id="ARBA00022840"/>
    </source>
</evidence>
<feature type="domain" description="ABC transporter" evidence="11">
    <location>
        <begin position="308"/>
        <end position="546"/>
    </location>
</feature>
<protein>
    <submittedName>
        <fullName evidence="12">DUF3744 domain-containing protein</fullName>
    </submittedName>
</protein>
<dbReference type="InterPro" id="IPR015856">
    <property type="entry name" value="ABC_transpr_CbiO/EcfA_su"/>
</dbReference>
<keyword evidence="8" id="KW-1278">Translocase</keyword>
<reference evidence="12" key="1">
    <citation type="submission" date="2021-04" db="EMBL/GenBank/DDBJ databases">
        <title>Genomic features of Candidatus Phytoplasma meliae isolate ChTYXIII (1SrXIII-G).</title>
        <authorList>
            <person name="Fernandez F.D."/>
            <person name="Conci L.R."/>
        </authorList>
    </citation>
    <scope>NUCLEOTIDE SEQUENCE [LARGE SCALE GENOMIC DNA]</scope>
    <source>
        <strain evidence="12">ChTYXIII-Mo</strain>
    </source>
</reference>
<dbReference type="Gene3D" id="3.40.50.300">
    <property type="entry name" value="P-loop containing nucleotide triphosphate hydrolases"/>
    <property type="match status" value="2"/>
</dbReference>
<keyword evidence="5" id="KW-0677">Repeat</keyword>
<evidence type="ECO:0000256" key="3">
    <source>
        <dbReference type="ARBA" id="ARBA00022448"/>
    </source>
</evidence>
<dbReference type="InterPro" id="IPR050095">
    <property type="entry name" value="ECF_ABC_transporter_ATP-bd"/>
</dbReference>
<gene>
    <name evidence="12" type="ORF">CHTY_001970</name>
</gene>
<accession>A0ABS5CYD5</accession>
<evidence type="ECO:0000256" key="10">
    <source>
        <dbReference type="ARBA" id="ARBA00025157"/>
    </source>
</evidence>
<evidence type="ECO:0000256" key="2">
    <source>
        <dbReference type="ARBA" id="ARBA00005417"/>
    </source>
</evidence>
<dbReference type="CDD" id="cd03225">
    <property type="entry name" value="ABC_cobalt_CbiO_domain1"/>
    <property type="match status" value="2"/>
</dbReference>
<sequence length="579" mass="64824">MKKPLIIFKDFSFRYYNQKKDTLKNLNITIYQGEKILIIGKNGSGKSTFLKCINGLVPYSYPGQITGSAMIKGKSLAQTSIFDLSSDVGTIMQDTDNQFVGLTVAEDMAFALENDCVTVTQMQQQVNQWSEKLHLKDVLDKKLQYLSEGAKQLVAMAGVLIYNPAILLFDEALSNLDSLMQNQITTLIKQIHDENQNTILMVEHCLEHVLDDSFDRVIAFNDGQIIADMSSNQIIQAKILLQQGVQEPTYLNLLRYTEINLTKINNLLNLDKMQVADLAQEFMIFLDKMPRAVPISQSSTPYSLKPLLQLVNVSYENAQIQPQENSNILNDISLTLHAGEMISILGANGCGKSILAKIMAGLLIPSKGEITWQGEHLCKIPWYQKVTKIGFVSQNPYHMISQKTVFEEVALGLLAQKLTHQEIQKRVQFVLNICDLTPLSNDLINSLSFGQKKRLTIAAILVLQPQIIILDEPTVGQDFYHYTKLMLFLEKLNQTGTTIVIITNDLSLALTYTHKTWLLSEGTIIANNTPISIFHNDVLMKKAGIKPMTMTTLLQKLSIGIGDKVSLLQKIATLNKELG</sequence>
<dbReference type="PROSITE" id="PS50893">
    <property type="entry name" value="ABC_TRANSPORTER_2"/>
    <property type="match status" value="2"/>
</dbReference>
<dbReference type="Pfam" id="PF12558">
    <property type="entry name" value="DUF3744"/>
    <property type="match status" value="1"/>
</dbReference>
<dbReference type="InterPro" id="IPR003593">
    <property type="entry name" value="AAA+_ATPase"/>
</dbReference>
<dbReference type="SMART" id="SM00382">
    <property type="entry name" value="AAA"/>
    <property type="match status" value="2"/>
</dbReference>